<dbReference type="AlphaFoldDB" id="A0A3S1BAH7"/>
<dbReference type="Pfam" id="PF00018">
    <property type="entry name" value="SH3_1"/>
    <property type="match status" value="1"/>
</dbReference>
<dbReference type="InterPro" id="IPR043593">
    <property type="entry name" value="ASAP"/>
</dbReference>
<dbReference type="PRINTS" id="PR00452">
    <property type="entry name" value="SH3DOMAIN"/>
</dbReference>
<dbReference type="STRING" id="188477.A0A3S1BAH7"/>
<accession>A0A3S1BAH7</accession>
<dbReference type="Proteomes" id="UP000271974">
    <property type="component" value="Unassembled WGS sequence"/>
</dbReference>
<keyword evidence="6" id="KW-1185">Reference proteome</keyword>
<feature type="compositionally biased region" description="Low complexity" evidence="3">
    <location>
        <begin position="63"/>
        <end position="75"/>
    </location>
</feature>
<dbReference type="SUPFAM" id="SSF50044">
    <property type="entry name" value="SH3-domain"/>
    <property type="match status" value="1"/>
</dbReference>
<keyword evidence="1 2" id="KW-0728">SH3 domain</keyword>
<comment type="caution">
    <text evidence="5">The sequence shown here is derived from an EMBL/GenBank/DDBJ whole genome shotgun (WGS) entry which is preliminary data.</text>
</comment>
<evidence type="ECO:0000313" key="6">
    <source>
        <dbReference type="Proteomes" id="UP000271974"/>
    </source>
</evidence>
<sequence length="191" mass="20703">PPPVAPGLSRNKSDASEQSYLVHKRTISEPPPRPQQPLPNHTAGVTSGSKQPSVSNISDKGDAQGQGQSQGRSLSNLEERKKKESQPATNTTPNSKHQPSQPPQPPVAAVKPQPNPHAPAAGGQGQGSQARRLYRALYDCEADNEDELTFSEGEVIVVIYEEEDEWWEGEIEGQPGRRGLFPLSFVTPIND</sequence>
<dbReference type="SMART" id="SM00326">
    <property type="entry name" value="SH3"/>
    <property type="match status" value="1"/>
</dbReference>
<dbReference type="PRINTS" id="PR00499">
    <property type="entry name" value="P67PHOX"/>
</dbReference>
<feature type="domain" description="SH3" evidence="4">
    <location>
        <begin position="129"/>
        <end position="191"/>
    </location>
</feature>
<organism evidence="5 6">
    <name type="scientific">Elysia chlorotica</name>
    <name type="common">Eastern emerald elysia</name>
    <name type="synonym">Sea slug</name>
    <dbReference type="NCBI Taxonomy" id="188477"/>
    <lineage>
        <taxon>Eukaryota</taxon>
        <taxon>Metazoa</taxon>
        <taxon>Spiralia</taxon>
        <taxon>Lophotrochozoa</taxon>
        <taxon>Mollusca</taxon>
        <taxon>Gastropoda</taxon>
        <taxon>Heterobranchia</taxon>
        <taxon>Euthyneura</taxon>
        <taxon>Panpulmonata</taxon>
        <taxon>Sacoglossa</taxon>
        <taxon>Placobranchoidea</taxon>
        <taxon>Plakobranchidae</taxon>
        <taxon>Elysia</taxon>
    </lineage>
</organism>
<feature type="non-terminal residue" evidence="5">
    <location>
        <position position="1"/>
    </location>
</feature>
<dbReference type="EMBL" id="RQTK01000482">
    <property type="protein sequence ID" value="RUS78919.1"/>
    <property type="molecule type" value="Genomic_DNA"/>
</dbReference>
<feature type="compositionally biased region" description="Polar residues" evidence="3">
    <location>
        <begin position="43"/>
        <end position="57"/>
    </location>
</feature>
<gene>
    <name evidence="5" type="ORF">EGW08_013332</name>
</gene>
<proteinExistence type="predicted"/>
<dbReference type="InterPro" id="IPR036028">
    <property type="entry name" value="SH3-like_dom_sf"/>
</dbReference>
<evidence type="ECO:0000259" key="4">
    <source>
        <dbReference type="PROSITE" id="PS50002"/>
    </source>
</evidence>
<dbReference type="GO" id="GO:0005096">
    <property type="term" value="F:GTPase activator activity"/>
    <property type="evidence" value="ECO:0007669"/>
    <property type="project" value="InterPro"/>
</dbReference>
<evidence type="ECO:0000313" key="5">
    <source>
        <dbReference type="EMBL" id="RUS78919.1"/>
    </source>
</evidence>
<evidence type="ECO:0000256" key="1">
    <source>
        <dbReference type="ARBA" id="ARBA00022443"/>
    </source>
</evidence>
<reference evidence="5 6" key="1">
    <citation type="submission" date="2019-01" db="EMBL/GenBank/DDBJ databases">
        <title>A draft genome assembly of the solar-powered sea slug Elysia chlorotica.</title>
        <authorList>
            <person name="Cai H."/>
            <person name="Li Q."/>
            <person name="Fang X."/>
            <person name="Li J."/>
            <person name="Curtis N.E."/>
            <person name="Altenburger A."/>
            <person name="Shibata T."/>
            <person name="Feng M."/>
            <person name="Maeda T."/>
            <person name="Schwartz J.A."/>
            <person name="Shigenobu S."/>
            <person name="Lundholm N."/>
            <person name="Nishiyama T."/>
            <person name="Yang H."/>
            <person name="Hasebe M."/>
            <person name="Li S."/>
            <person name="Pierce S.K."/>
            <person name="Wang J."/>
        </authorList>
    </citation>
    <scope>NUCLEOTIDE SEQUENCE [LARGE SCALE GENOMIC DNA]</scope>
    <source>
        <strain evidence="5">EC2010</strain>
        <tissue evidence="5">Whole organism of an adult</tissue>
    </source>
</reference>
<dbReference type="Gene3D" id="2.30.30.40">
    <property type="entry name" value="SH3 Domains"/>
    <property type="match status" value="1"/>
</dbReference>
<evidence type="ECO:0000256" key="2">
    <source>
        <dbReference type="PROSITE-ProRule" id="PRU00192"/>
    </source>
</evidence>
<dbReference type="PANTHER" id="PTHR45854">
    <property type="entry name" value="ASAP FAMILY MEMBER"/>
    <property type="match status" value="1"/>
</dbReference>
<dbReference type="InterPro" id="IPR001452">
    <property type="entry name" value="SH3_domain"/>
</dbReference>
<feature type="region of interest" description="Disordered" evidence="3">
    <location>
        <begin position="1"/>
        <end position="130"/>
    </location>
</feature>
<evidence type="ECO:0000256" key="3">
    <source>
        <dbReference type="SAM" id="MobiDB-lite"/>
    </source>
</evidence>
<name>A0A3S1BAH7_ELYCH</name>
<protein>
    <recommendedName>
        <fullName evidence="4">SH3 domain-containing protein</fullName>
    </recommendedName>
</protein>
<dbReference type="PANTHER" id="PTHR45854:SF3">
    <property type="entry name" value="ARFGAP WITH SH3 DOMAIN, ANK REPEAT AND PH DOMAIN-CONTAINING PROTEIN"/>
    <property type="match status" value="1"/>
</dbReference>
<dbReference type="PROSITE" id="PS50002">
    <property type="entry name" value="SH3"/>
    <property type="match status" value="1"/>
</dbReference>